<dbReference type="AlphaFoldDB" id="A0A6M3M217"/>
<name>A0A6M3M217_9ZZZZ</name>
<protein>
    <submittedName>
        <fullName evidence="1">Uncharacterized protein</fullName>
    </submittedName>
</protein>
<organism evidence="1">
    <name type="scientific">viral metagenome</name>
    <dbReference type="NCBI Taxonomy" id="1070528"/>
    <lineage>
        <taxon>unclassified sequences</taxon>
        <taxon>metagenomes</taxon>
        <taxon>organismal metagenomes</taxon>
    </lineage>
</organism>
<reference evidence="1" key="1">
    <citation type="submission" date="2020-03" db="EMBL/GenBank/DDBJ databases">
        <title>The deep terrestrial virosphere.</title>
        <authorList>
            <person name="Holmfeldt K."/>
            <person name="Nilsson E."/>
            <person name="Simone D."/>
            <person name="Lopez-Fernandez M."/>
            <person name="Wu X."/>
            <person name="de Brujin I."/>
            <person name="Lundin D."/>
            <person name="Andersson A."/>
            <person name="Bertilsson S."/>
            <person name="Dopson M."/>
        </authorList>
    </citation>
    <scope>NUCLEOTIDE SEQUENCE</scope>
    <source>
        <strain evidence="1">MM171A00780</strain>
    </source>
</reference>
<sequence>MKITRNGVTVVVKNTNIYNPEFSFIDEDDEIYKFISQDGSKASYALNKFLKGMPNDKKTTDD</sequence>
<gene>
    <name evidence="1" type="ORF">MM171A00780_0023</name>
</gene>
<proteinExistence type="predicted"/>
<accession>A0A6M3M217</accession>
<evidence type="ECO:0000313" key="1">
    <source>
        <dbReference type="EMBL" id="QJA99914.1"/>
    </source>
</evidence>
<dbReference type="EMBL" id="MT143673">
    <property type="protein sequence ID" value="QJA99914.1"/>
    <property type="molecule type" value="Genomic_DNA"/>
</dbReference>